<reference evidence="3" key="1">
    <citation type="journal article" date="2016" name="Nat. Genet.">
        <title>A high-quality carrot genome assembly provides new insights into carotenoid accumulation and asterid genome evolution.</title>
        <authorList>
            <person name="Iorizzo M."/>
            <person name="Ellison S."/>
            <person name="Senalik D."/>
            <person name="Zeng P."/>
            <person name="Satapoomin P."/>
            <person name="Huang J."/>
            <person name="Bowman M."/>
            <person name="Iovene M."/>
            <person name="Sanseverino W."/>
            <person name="Cavagnaro P."/>
            <person name="Yildiz M."/>
            <person name="Macko-Podgorni A."/>
            <person name="Moranska E."/>
            <person name="Grzebelus E."/>
            <person name="Grzebelus D."/>
            <person name="Ashrafi H."/>
            <person name="Zheng Z."/>
            <person name="Cheng S."/>
            <person name="Spooner D."/>
            <person name="Van Deynze A."/>
            <person name="Simon P."/>
        </authorList>
    </citation>
    <scope>NUCLEOTIDE SEQUENCE [LARGE SCALE GENOMIC DNA]</scope>
    <source>
        <tissue evidence="3">Leaf</tissue>
    </source>
</reference>
<dbReference type="STRING" id="79200.A0A161XT23"/>
<dbReference type="EMBL" id="LNRQ01000005">
    <property type="protein sequence ID" value="KZM94836.1"/>
    <property type="molecule type" value="Genomic_DNA"/>
</dbReference>
<evidence type="ECO:0000256" key="1">
    <source>
        <dbReference type="ARBA" id="ARBA00006407"/>
    </source>
</evidence>
<gene>
    <name evidence="3" type="ORF">DCAR_018078</name>
</gene>
<comment type="caution">
    <text evidence="3">The sequence shown here is derived from an EMBL/GenBank/DDBJ whole genome shotgun (WGS) entry which is preliminary data.</text>
</comment>
<dbReference type="PANTHER" id="PTHR12184">
    <property type="entry name" value="UBIQUINOL-CYTOCHROME C REDUCTASE COMPLEX ASSEMBLY FACTOR 1 FAMILY MEMBER"/>
    <property type="match status" value="1"/>
</dbReference>
<evidence type="ECO:0000313" key="3">
    <source>
        <dbReference type="EMBL" id="KZM94836.1"/>
    </source>
</evidence>
<dbReference type="GO" id="GO:0005739">
    <property type="term" value="C:mitochondrion"/>
    <property type="evidence" value="ECO:0007669"/>
    <property type="project" value="TreeGrafter"/>
</dbReference>
<comment type="similarity">
    <text evidence="1">Belongs to the CBP3 family.</text>
</comment>
<dbReference type="PANTHER" id="PTHR12184:SF1">
    <property type="entry name" value="UBIQUINOL-CYTOCHROME-C REDUCTASE COMPLEX ASSEMBLY FACTOR 1"/>
    <property type="match status" value="1"/>
</dbReference>
<feature type="domain" description="Ubiquinol-cytochrome c chaperone" evidence="2">
    <location>
        <begin position="133"/>
        <end position="275"/>
    </location>
</feature>
<sequence length="293" mass="33663">MLPRWSRAVTHLCKSAGIRSNIENSRYRDFSVFSCRGFAKVADARVIDDGAEDASAVRSQVNLNKMFWSKPCSLALPADSPIRFEERKYTGIKHIMMKLMLAYSKESRSIERANVIYRRVVYHVDPPAIYDVFNLEKTFRTNFSLLVLHMWLILHRLKEEGDEAADLAQNLYEIYNHDVELRVYNAGVNLLLARWMKELEKIFYGSVAAYEAALVPEAKQDELQNALFRNVFAEEGVSIEDALHEVQAMSRYVRREIACMSLTEKEAILSGNFLFTQFDNVVPLSGQHGETHN</sequence>
<dbReference type="AlphaFoldDB" id="A0A161XT23"/>
<accession>A0A161XT23</accession>
<dbReference type="KEGG" id="dcr:108224016"/>
<dbReference type="Pfam" id="PF03981">
    <property type="entry name" value="Ubiq_cyt_C_chap"/>
    <property type="match status" value="1"/>
</dbReference>
<protein>
    <recommendedName>
        <fullName evidence="2">Ubiquinol-cytochrome c chaperone domain-containing protein</fullName>
    </recommendedName>
</protein>
<dbReference type="InterPro" id="IPR007129">
    <property type="entry name" value="Ubiqinol_cyt_c_chaperone_CPB3"/>
</dbReference>
<dbReference type="OrthoDB" id="10253878at2759"/>
<dbReference type="GO" id="GO:0034551">
    <property type="term" value="P:mitochondrial respiratory chain complex III assembly"/>
    <property type="evidence" value="ECO:0007669"/>
    <property type="project" value="TreeGrafter"/>
</dbReference>
<proteinExistence type="inferred from homology"/>
<name>A0A161XT23_DAUCS</name>
<evidence type="ECO:0000259" key="2">
    <source>
        <dbReference type="Pfam" id="PF03981"/>
    </source>
</evidence>
<organism evidence="3">
    <name type="scientific">Daucus carota subsp. sativus</name>
    <name type="common">Carrot</name>
    <dbReference type="NCBI Taxonomy" id="79200"/>
    <lineage>
        <taxon>Eukaryota</taxon>
        <taxon>Viridiplantae</taxon>
        <taxon>Streptophyta</taxon>
        <taxon>Embryophyta</taxon>
        <taxon>Tracheophyta</taxon>
        <taxon>Spermatophyta</taxon>
        <taxon>Magnoliopsida</taxon>
        <taxon>eudicotyledons</taxon>
        <taxon>Gunneridae</taxon>
        <taxon>Pentapetalae</taxon>
        <taxon>asterids</taxon>
        <taxon>campanulids</taxon>
        <taxon>Apiales</taxon>
        <taxon>Apiaceae</taxon>
        <taxon>Apioideae</taxon>
        <taxon>Scandiceae</taxon>
        <taxon>Daucinae</taxon>
        <taxon>Daucus</taxon>
        <taxon>Daucus sect. Daucus</taxon>
    </lineage>
</organism>
<dbReference type="OMA" id="TDKESMF"/>
<dbReference type="Gramene" id="KZM94836">
    <property type="protein sequence ID" value="KZM94836"/>
    <property type="gene ID" value="DCAR_018078"/>
</dbReference>
<dbReference type="InterPro" id="IPR021150">
    <property type="entry name" value="Ubiq_cyt_c_chap"/>
</dbReference>